<dbReference type="EMBL" id="OC917117">
    <property type="protein sequence ID" value="CAD7646204.1"/>
    <property type="molecule type" value="Genomic_DNA"/>
</dbReference>
<dbReference type="GO" id="GO:0016747">
    <property type="term" value="F:acyltransferase activity, transferring groups other than amino-acyl groups"/>
    <property type="evidence" value="ECO:0007669"/>
    <property type="project" value="InterPro"/>
</dbReference>
<protein>
    <recommendedName>
        <fullName evidence="1">N-acetyltransferase domain-containing protein</fullName>
    </recommendedName>
</protein>
<reference evidence="2" key="1">
    <citation type="submission" date="2020-11" db="EMBL/GenBank/DDBJ databases">
        <authorList>
            <person name="Tran Van P."/>
        </authorList>
    </citation>
    <scope>NUCLEOTIDE SEQUENCE</scope>
</reference>
<organism evidence="2">
    <name type="scientific">Oppiella nova</name>
    <dbReference type="NCBI Taxonomy" id="334625"/>
    <lineage>
        <taxon>Eukaryota</taxon>
        <taxon>Metazoa</taxon>
        <taxon>Ecdysozoa</taxon>
        <taxon>Arthropoda</taxon>
        <taxon>Chelicerata</taxon>
        <taxon>Arachnida</taxon>
        <taxon>Acari</taxon>
        <taxon>Acariformes</taxon>
        <taxon>Sarcoptiformes</taxon>
        <taxon>Oribatida</taxon>
        <taxon>Brachypylina</taxon>
        <taxon>Oppioidea</taxon>
        <taxon>Oppiidae</taxon>
        <taxon>Oppiella</taxon>
    </lineage>
</organism>
<dbReference type="SUPFAM" id="SSF55729">
    <property type="entry name" value="Acyl-CoA N-acyltransferases (Nat)"/>
    <property type="match status" value="1"/>
</dbReference>
<dbReference type="InterPro" id="IPR000182">
    <property type="entry name" value="GNAT_dom"/>
</dbReference>
<evidence type="ECO:0000259" key="1">
    <source>
        <dbReference type="PROSITE" id="PS51186"/>
    </source>
</evidence>
<dbReference type="PROSITE" id="PS51186">
    <property type="entry name" value="GNAT"/>
    <property type="match status" value="1"/>
</dbReference>
<evidence type="ECO:0000313" key="3">
    <source>
        <dbReference type="Proteomes" id="UP000728032"/>
    </source>
</evidence>
<dbReference type="SUPFAM" id="SSF52266">
    <property type="entry name" value="SGNH hydrolase"/>
    <property type="match status" value="1"/>
</dbReference>
<sequence length="359" mass="39943">MSISKKPNYIIRSMGLSDCDEVRELWKGAGFTIIKNVNEVFMKLDPEGLLVAQDQDTGKIIGYCGAVNVSEDFAVIGGYCVKPEYQGHGIGNNIWNSGMAHMGDRNIGLMAANMKMFEIYRDRHHFKCIREPILYMRGQLALDTDLIDHIKGVSLVAINEDNVRDVIEYDQQICGLDRSVMIEGFYKTADNVSLVAINDRNQVLGYCFIMETCVQSLQLVAPLYADNCQIAELLGHKCCLLLPLSKRSDVIIKCWKSDHKAIQLAKKLGLSEGREQMGGYTKVIPQTNVGTNNIGWNNTVEDTVHGVKQVLTELTAKLPDTKVILTSILPAPEPRGSKCKQVTELIQQFADNKTVTLVS</sequence>
<dbReference type="InterPro" id="IPR041496">
    <property type="entry name" value="YitH/HolE_GNAT"/>
</dbReference>
<keyword evidence="3" id="KW-1185">Reference proteome</keyword>
<dbReference type="CDD" id="cd04301">
    <property type="entry name" value="NAT_SF"/>
    <property type="match status" value="1"/>
</dbReference>
<proteinExistence type="predicted"/>
<dbReference type="InterPro" id="IPR016181">
    <property type="entry name" value="Acyl_CoA_acyltransferase"/>
</dbReference>
<gene>
    <name evidence="2" type="ORF">ONB1V03_LOCUS5607</name>
</gene>
<dbReference type="InterPro" id="IPR036514">
    <property type="entry name" value="SGNH_hydro_sf"/>
</dbReference>
<evidence type="ECO:0000313" key="2">
    <source>
        <dbReference type="EMBL" id="CAD7646204.1"/>
    </source>
</evidence>
<dbReference type="AlphaFoldDB" id="A0A7R9LSZ8"/>
<dbReference type="Gene3D" id="3.40.630.90">
    <property type="match status" value="1"/>
</dbReference>
<dbReference type="PANTHER" id="PTHR47237:SF1">
    <property type="entry name" value="SLL0310 PROTEIN"/>
    <property type="match status" value="1"/>
</dbReference>
<dbReference type="PANTHER" id="PTHR47237">
    <property type="entry name" value="SLL0310 PROTEIN"/>
    <property type="match status" value="1"/>
</dbReference>
<dbReference type="Gene3D" id="3.40.630.30">
    <property type="match status" value="1"/>
</dbReference>
<dbReference type="InterPro" id="IPR052729">
    <property type="entry name" value="Acyl/Acetyltrans_Enzymes"/>
</dbReference>
<dbReference type="Pfam" id="PF18014">
    <property type="entry name" value="Acetyltransf_18"/>
    <property type="match status" value="1"/>
</dbReference>
<dbReference type="Proteomes" id="UP000728032">
    <property type="component" value="Unassembled WGS sequence"/>
</dbReference>
<dbReference type="Gene3D" id="3.40.50.1110">
    <property type="entry name" value="SGNH hydrolase"/>
    <property type="match status" value="1"/>
</dbReference>
<dbReference type="EMBL" id="CAJPVJ010002292">
    <property type="protein sequence ID" value="CAG2166078.1"/>
    <property type="molecule type" value="Genomic_DNA"/>
</dbReference>
<name>A0A7R9LSZ8_9ACAR</name>
<dbReference type="OrthoDB" id="6412407at2759"/>
<accession>A0A7R9LSZ8</accession>
<dbReference type="Pfam" id="PF00583">
    <property type="entry name" value="Acetyltransf_1"/>
    <property type="match status" value="1"/>
</dbReference>
<feature type="domain" description="N-acetyltransferase" evidence="1">
    <location>
        <begin position="9"/>
        <end position="141"/>
    </location>
</feature>